<gene>
    <name evidence="3" type="ordered locus">syc2440_c</name>
</gene>
<dbReference type="KEGG" id="syc:syc2440_c"/>
<feature type="signal peptide" evidence="2">
    <location>
        <begin position="1"/>
        <end position="19"/>
    </location>
</feature>
<feature type="region of interest" description="Disordered" evidence="1">
    <location>
        <begin position="40"/>
        <end position="71"/>
    </location>
</feature>
<keyword evidence="2" id="KW-0732">Signal</keyword>
<evidence type="ECO:0000313" key="4">
    <source>
        <dbReference type="Proteomes" id="UP000001175"/>
    </source>
</evidence>
<reference evidence="3 4" key="1">
    <citation type="journal article" date="2007" name="Photosyn. Res.">
        <title>Complete nucleotide sequence of the freshwater unicellular cyanobacterium Synechococcus elongatus PCC 6301 chromosome: gene content and organization.</title>
        <authorList>
            <person name="Sugita C."/>
            <person name="Ogata K."/>
            <person name="Shikata M."/>
            <person name="Jikuya H."/>
            <person name="Takano J."/>
            <person name="Furumichi M."/>
            <person name="Kanehisa M."/>
            <person name="Omata T."/>
            <person name="Sugiura M."/>
            <person name="Sugita M."/>
        </authorList>
    </citation>
    <scope>NUCLEOTIDE SEQUENCE [LARGE SCALE GENOMIC DNA]</scope>
    <source>
        <strain evidence="4">ATCC 27144 / PCC 6301 / SAUG 1402/1</strain>
    </source>
</reference>
<dbReference type="eggNOG" id="ENOG50341MR">
    <property type="taxonomic scope" value="Bacteria"/>
</dbReference>
<feature type="compositionally biased region" description="Basic and acidic residues" evidence="1">
    <location>
        <begin position="40"/>
        <end position="49"/>
    </location>
</feature>
<sequence>MKTALACFGLALMVNTGLALPLQARPGGWGRPDFSRPIDRPADFPDRPVEQPNWQRDNFDRPVDQPNWQRDNFDRPVINQPVYNRPINSGNVIINNRPVNINNINTRPAWVNNNWVAARPWGGYGWYGGWSSPPWGWWGANAAVWGVTTLTSAAIIGSSIDNAISSNVTYVSVPNSAYTLYYGTVAPINSSQVKFAFGYQGQTYQAVADCQQGFLNGQPPSTPADAELMNSACQVAFASF</sequence>
<evidence type="ECO:0000256" key="1">
    <source>
        <dbReference type="SAM" id="MobiDB-lite"/>
    </source>
</evidence>
<evidence type="ECO:0000313" key="3">
    <source>
        <dbReference type="EMBL" id="BAD80630.1"/>
    </source>
</evidence>
<evidence type="ECO:0000256" key="2">
    <source>
        <dbReference type="SAM" id="SignalP"/>
    </source>
</evidence>
<name>A0A0H3K5S1_SYNP6</name>
<dbReference type="Proteomes" id="UP000001175">
    <property type="component" value="Chromosome"/>
</dbReference>
<dbReference type="GeneID" id="72430516"/>
<organism evidence="3 4">
    <name type="scientific">Synechococcus sp. (strain ATCC 27144 / PCC 6301 / SAUG 1402/1)</name>
    <name type="common">Anacystis nidulans</name>
    <dbReference type="NCBI Taxonomy" id="269084"/>
    <lineage>
        <taxon>Bacteria</taxon>
        <taxon>Bacillati</taxon>
        <taxon>Cyanobacteriota</taxon>
        <taxon>Cyanophyceae</taxon>
        <taxon>Synechococcales</taxon>
        <taxon>Synechococcaceae</taxon>
        <taxon>Synechococcus</taxon>
    </lineage>
</organism>
<feature type="chain" id="PRO_5002613235" evidence="2">
    <location>
        <begin position="20"/>
        <end position="240"/>
    </location>
</feature>
<proteinExistence type="predicted"/>
<dbReference type="EMBL" id="AP008231">
    <property type="protein sequence ID" value="BAD80630.1"/>
    <property type="molecule type" value="Genomic_DNA"/>
</dbReference>
<dbReference type="AlphaFoldDB" id="A0A0H3K5S1"/>
<accession>A0A0H3K5S1</accession>
<dbReference type="RefSeq" id="WP_011244750.1">
    <property type="nucleotide sequence ID" value="NC_006576.1"/>
</dbReference>
<protein>
    <submittedName>
        <fullName evidence="3">Uncharacterized protein</fullName>
    </submittedName>
</protein>